<evidence type="ECO:0000256" key="1">
    <source>
        <dbReference type="SAM" id="Coils"/>
    </source>
</evidence>
<keyword evidence="1" id="KW-0175">Coiled coil</keyword>
<dbReference type="OrthoDB" id="273345at2759"/>
<keyword evidence="4" id="KW-1185">Reference proteome</keyword>
<dbReference type="EMBL" id="KZ308781">
    <property type="protein sequence ID" value="KAG8234120.1"/>
    <property type="molecule type" value="Genomic_DNA"/>
</dbReference>
<reference evidence="3" key="2">
    <citation type="submission" date="2017-10" db="EMBL/GenBank/DDBJ databases">
        <title>Ladona fulva Genome sequencing and assembly.</title>
        <authorList>
            <person name="Murali S."/>
            <person name="Richards S."/>
            <person name="Bandaranaike D."/>
            <person name="Bellair M."/>
            <person name="Blankenburg K."/>
            <person name="Chao H."/>
            <person name="Dinh H."/>
            <person name="Doddapaneni H."/>
            <person name="Dugan-Rocha S."/>
            <person name="Elkadiri S."/>
            <person name="Gnanaolivu R."/>
            <person name="Hernandez B."/>
            <person name="Skinner E."/>
            <person name="Javaid M."/>
            <person name="Lee S."/>
            <person name="Li M."/>
            <person name="Ming W."/>
            <person name="Munidasa M."/>
            <person name="Muniz J."/>
            <person name="Nguyen L."/>
            <person name="Hughes D."/>
            <person name="Osuji N."/>
            <person name="Pu L.-L."/>
            <person name="Puazo M."/>
            <person name="Qu C."/>
            <person name="Quiroz J."/>
            <person name="Raj R."/>
            <person name="Weissenberger G."/>
            <person name="Xin Y."/>
            <person name="Zou X."/>
            <person name="Han Y."/>
            <person name="Worley K."/>
            <person name="Muzny D."/>
            <person name="Gibbs R."/>
        </authorList>
    </citation>
    <scope>NUCLEOTIDE SEQUENCE</scope>
    <source>
        <strain evidence="3">Sampled in the wild</strain>
    </source>
</reference>
<gene>
    <name evidence="3" type="ORF">J437_LFUL007486</name>
</gene>
<reference evidence="3" key="1">
    <citation type="submission" date="2013-04" db="EMBL/GenBank/DDBJ databases">
        <authorList>
            <person name="Qu J."/>
            <person name="Murali S.C."/>
            <person name="Bandaranaike D."/>
            <person name="Bellair M."/>
            <person name="Blankenburg K."/>
            <person name="Chao H."/>
            <person name="Dinh H."/>
            <person name="Doddapaneni H."/>
            <person name="Downs B."/>
            <person name="Dugan-Rocha S."/>
            <person name="Elkadiri S."/>
            <person name="Gnanaolivu R.D."/>
            <person name="Hernandez B."/>
            <person name="Javaid M."/>
            <person name="Jayaseelan J.C."/>
            <person name="Lee S."/>
            <person name="Li M."/>
            <person name="Ming W."/>
            <person name="Munidasa M."/>
            <person name="Muniz J."/>
            <person name="Nguyen L."/>
            <person name="Ongeri F."/>
            <person name="Osuji N."/>
            <person name="Pu L.-L."/>
            <person name="Puazo M."/>
            <person name="Qu C."/>
            <person name="Quiroz J."/>
            <person name="Raj R."/>
            <person name="Weissenberger G."/>
            <person name="Xin Y."/>
            <person name="Zou X."/>
            <person name="Han Y."/>
            <person name="Richards S."/>
            <person name="Worley K."/>
            <person name="Muzny D."/>
            <person name="Gibbs R."/>
        </authorList>
    </citation>
    <scope>NUCLEOTIDE SEQUENCE</scope>
    <source>
        <strain evidence="3">Sampled in the wild</strain>
    </source>
</reference>
<evidence type="ECO:0000259" key="2">
    <source>
        <dbReference type="Pfam" id="PF03962"/>
    </source>
</evidence>
<dbReference type="Proteomes" id="UP000792457">
    <property type="component" value="Unassembled WGS sequence"/>
</dbReference>
<evidence type="ECO:0000313" key="3">
    <source>
        <dbReference type="EMBL" id="KAG8234120.1"/>
    </source>
</evidence>
<dbReference type="Pfam" id="PF03962">
    <property type="entry name" value="Mnd1"/>
    <property type="match status" value="1"/>
</dbReference>
<dbReference type="InterPro" id="IPR040453">
    <property type="entry name" value="Mnd1_HTH"/>
</dbReference>
<protein>
    <recommendedName>
        <fullName evidence="2">Mnd1 HTH domain-containing protein</fullName>
    </recommendedName>
</protein>
<feature type="domain" description="Mnd1 HTH" evidence="2">
    <location>
        <begin position="16"/>
        <end position="75"/>
    </location>
</feature>
<comment type="caution">
    <text evidence="3">The sequence shown here is derived from an EMBL/GenBank/DDBJ whole genome shotgun (WGS) entry which is preliminary data.</text>
</comment>
<organism evidence="3 4">
    <name type="scientific">Ladona fulva</name>
    <name type="common">Scarce chaser dragonfly</name>
    <name type="synonym">Libellula fulva</name>
    <dbReference type="NCBI Taxonomy" id="123851"/>
    <lineage>
        <taxon>Eukaryota</taxon>
        <taxon>Metazoa</taxon>
        <taxon>Ecdysozoa</taxon>
        <taxon>Arthropoda</taxon>
        <taxon>Hexapoda</taxon>
        <taxon>Insecta</taxon>
        <taxon>Pterygota</taxon>
        <taxon>Palaeoptera</taxon>
        <taxon>Odonata</taxon>
        <taxon>Epiprocta</taxon>
        <taxon>Anisoptera</taxon>
        <taxon>Libelluloidea</taxon>
        <taxon>Libellulidae</taxon>
        <taxon>Ladona</taxon>
    </lineage>
</organism>
<feature type="coiled-coil region" evidence="1">
    <location>
        <begin position="79"/>
        <end position="147"/>
    </location>
</feature>
<dbReference type="AlphaFoldDB" id="A0A8K0KI63"/>
<name>A0A8K0KI63_LADFU</name>
<sequence length="153" mass="17581">MSKRKGLSAEEKRKKMLEIFHESLDFYQLKELEKIAPKEKGIISQSVKDVIQSLVDDGLVDTDKIGTSTYYWSYPSKARKTKEQLLEQKQAQLEEGKKKLKEIKAALDKLMVGREESATRDAILAELAKKKKELEEVEKEMVKYSGCDPKNDL</sequence>
<proteinExistence type="predicted"/>
<evidence type="ECO:0000313" key="4">
    <source>
        <dbReference type="Proteomes" id="UP000792457"/>
    </source>
</evidence>
<accession>A0A8K0KI63</accession>